<keyword evidence="2" id="KW-1185">Reference proteome</keyword>
<dbReference type="VEuPathDB" id="CryptoDB:Vbra_20495"/>
<evidence type="ECO:0000313" key="2">
    <source>
        <dbReference type="Proteomes" id="UP000041254"/>
    </source>
</evidence>
<dbReference type="Proteomes" id="UP000041254">
    <property type="component" value="Unassembled WGS sequence"/>
</dbReference>
<evidence type="ECO:0000313" key="1">
    <source>
        <dbReference type="EMBL" id="CEL98079.1"/>
    </source>
</evidence>
<dbReference type="EMBL" id="CDMY01000262">
    <property type="protein sequence ID" value="CEL98079.1"/>
    <property type="molecule type" value="Genomic_DNA"/>
</dbReference>
<dbReference type="InParanoid" id="A0A0G4EM75"/>
<reference evidence="1 2" key="1">
    <citation type="submission" date="2014-11" db="EMBL/GenBank/DDBJ databases">
        <authorList>
            <person name="Zhu J."/>
            <person name="Qi W."/>
            <person name="Song R."/>
        </authorList>
    </citation>
    <scope>NUCLEOTIDE SEQUENCE [LARGE SCALE GENOMIC DNA]</scope>
</reference>
<sequence length="89" mass="10063">MCVLVKLLSRTRSCLRLLRTPAQPRSSASKRVALGEHTLTSDYWLNDRTISLRATLHGKDCIIKMRTPKPLLRELLRQSGQPQPRGAKA</sequence>
<protein>
    <submittedName>
        <fullName evidence="1">Uncharacterized protein</fullName>
    </submittedName>
</protein>
<dbReference type="AlphaFoldDB" id="A0A0G4EM75"/>
<organism evidence="1 2">
    <name type="scientific">Vitrella brassicaformis (strain CCMP3155)</name>
    <dbReference type="NCBI Taxonomy" id="1169540"/>
    <lineage>
        <taxon>Eukaryota</taxon>
        <taxon>Sar</taxon>
        <taxon>Alveolata</taxon>
        <taxon>Colpodellida</taxon>
        <taxon>Vitrellaceae</taxon>
        <taxon>Vitrella</taxon>
    </lineage>
</organism>
<name>A0A0G4EM75_VITBC</name>
<proteinExistence type="predicted"/>
<accession>A0A0G4EM75</accession>
<gene>
    <name evidence="1" type="ORF">Vbra_20495</name>
</gene>